<dbReference type="Pfam" id="PF07845">
    <property type="entry name" value="DUF1636"/>
    <property type="match status" value="1"/>
</dbReference>
<evidence type="ECO:0000313" key="2">
    <source>
        <dbReference type="Proteomes" id="UP000261704"/>
    </source>
</evidence>
<organism evidence="1 2">
    <name type="scientific">Profundibacter amoris</name>
    <dbReference type="NCBI Taxonomy" id="2171755"/>
    <lineage>
        <taxon>Bacteria</taxon>
        <taxon>Pseudomonadati</taxon>
        <taxon>Pseudomonadota</taxon>
        <taxon>Alphaproteobacteria</taxon>
        <taxon>Rhodobacterales</taxon>
        <taxon>Paracoccaceae</taxon>
        <taxon>Profundibacter</taxon>
    </lineage>
</organism>
<accession>A0A347UKS9</accession>
<gene>
    <name evidence="1" type="ORF">BAR1_16885</name>
</gene>
<dbReference type="AlphaFoldDB" id="A0A347UKS9"/>
<name>A0A347UKS9_9RHOB</name>
<sequence length="122" mass="13105">MTTTITICDTCKREGWDETTGKTDGEALADLIETAAAGTAVKTRRFSCLMGCDRACNVTIQAEGKLNYTLGQFTPTPEAAEAIVAYAALHAASTSGQVPYRNWPQAIKGHFTTRHPPLPSDE</sequence>
<proteinExistence type="predicted"/>
<reference evidence="1 2" key="1">
    <citation type="submission" date="2018-09" db="EMBL/GenBank/DDBJ databases">
        <title>Profundibacter amoris BAR1 gen. nov., sp. nov., a new member of the Roseobacter clade isolated at Lokis Castle Vent Field on the Arctic Mid-Oceanic Ridge.</title>
        <authorList>
            <person name="Le Moine Bauer S."/>
            <person name="Sjoeberg A.G."/>
            <person name="L'Haridon S."/>
            <person name="Stokke R."/>
            <person name="Roalkvam I."/>
            <person name="Steen I.H."/>
            <person name="Dahle H."/>
        </authorList>
    </citation>
    <scope>NUCLEOTIDE SEQUENCE [LARGE SCALE GENOMIC DNA]</scope>
    <source>
        <strain evidence="1 2">BAR1</strain>
    </source>
</reference>
<dbReference type="RefSeq" id="WP_118944108.1">
    <property type="nucleotide sequence ID" value="NZ_CP032125.1"/>
</dbReference>
<dbReference type="Gene3D" id="3.40.30.10">
    <property type="entry name" value="Glutaredoxin"/>
    <property type="match status" value="1"/>
</dbReference>
<protein>
    <submittedName>
        <fullName evidence="1">DUF1636 domain-containing protein</fullName>
    </submittedName>
</protein>
<keyword evidence="2" id="KW-1185">Reference proteome</keyword>
<dbReference type="InterPro" id="IPR012863">
    <property type="entry name" value="DUF1636"/>
</dbReference>
<dbReference type="OrthoDB" id="424426at2"/>
<evidence type="ECO:0000313" key="1">
    <source>
        <dbReference type="EMBL" id="AXX99457.1"/>
    </source>
</evidence>
<dbReference type="KEGG" id="pamo:BAR1_16885"/>
<dbReference type="EMBL" id="CP032125">
    <property type="protein sequence ID" value="AXX99457.1"/>
    <property type="molecule type" value="Genomic_DNA"/>
</dbReference>
<dbReference type="Proteomes" id="UP000261704">
    <property type="component" value="Chromosome"/>
</dbReference>